<dbReference type="EMBL" id="HBUF01329036">
    <property type="protein sequence ID" value="CAG6696526.1"/>
    <property type="molecule type" value="Transcribed_RNA"/>
</dbReference>
<feature type="chain" id="PRO_5036261885" description="Secreted protein" evidence="1">
    <location>
        <begin position="21"/>
        <end position="99"/>
    </location>
</feature>
<keyword evidence="1" id="KW-0732">Signal</keyword>
<dbReference type="EMBL" id="HBUF01161188">
    <property type="protein sequence ID" value="CAG6650178.1"/>
    <property type="molecule type" value="Transcribed_RNA"/>
</dbReference>
<dbReference type="EMBL" id="HBUF01329035">
    <property type="protein sequence ID" value="CAG6696525.1"/>
    <property type="molecule type" value="Transcribed_RNA"/>
</dbReference>
<dbReference type="EMBL" id="HBUF01161192">
    <property type="protein sequence ID" value="CAG6650202.1"/>
    <property type="molecule type" value="Transcribed_RNA"/>
</dbReference>
<dbReference type="EMBL" id="HBUF01329037">
    <property type="protein sequence ID" value="CAG6696527.1"/>
    <property type="molecule type" value="Transcribed_RNA"/>
</dbReference>
<sequence length="99" mass="11014">MLILFTILSWMLSHFTTISQSSLKQLHHHTLLALLSLGRESITSGIQDPWVVVGTLHTGEQTNGLSWQFSGGQGTCVGQRTVWLSFDVTLLFPFLEVSQ</sequence>
<dbReference type="EMBL" id="HBUF01161191">
    <property type="protein sequence ID" value="CAG6650196.1"/>
    <property type="molecule type" value="Transcribed_RNA"/>
</dbReference>
<evidence type="ECO:0000256" key="1">
    <source>
        <dbReference type="SAM" id="SignalP"/>
    </source>
</evidence>
<accession>A0A8D8RI84</accession>
<feature type="signal peptide" evidence="1">
    <location>
        <begin position="1"/>
        <end position="20"/>
    </location>
</feature>
<dbReference type="AlphaFoldDB" id="A0A8D8RI84"/>
<dbReference type="EMBL" id="HBUF01161193">
    <property type="protein sequence ID" value="CAG6650208.1"/>
    <property type="molecule type" value="Transcribed_RNA"/>
</dbReference>
<organism evidence="2">
    <name type="scientific">Cacopsylla melanoneura</name>
    <dbReference type="NCBI Taxonomy" id="428564"/>
    <lineage>
        <taxon>Eukaryota</taxon>
        <taxon>Metazoa</taxon>
        <taxon>Ecdysozoa</taxon>
        <taxon>Arthropoda</taxon>
        <taxon>Hexapoda</taxon>
        <taxon>Insecta</taxon>
        <taxon>Pterygota</taxon>
        <taxon>Neoptera</taxon>
        <taxon>Paraneoptera</taxon>
        <taxon>Hemiptera</taxon>
        <taxon>Sternorrhyncha</taxon>
        <taxon>Psylloidea</taxon>
        <taxon>Psyllidae</taxon>
        <taxon>Psyllinae</taxon>
        <taxon>Cacopsylla</taxon>
    </lineage>
</organism>
<dbReference type="EMBL" id="HBUF01161189">
    <property type="protein sequence ID" value="CAG6650184.1"/>
    <property type="molecule type" value="Transcribed_RNA"/>
</dbReference>
<dbReference type="EMBL" id="HBUF01161194">
    <property type="protein sequence ID" value="CAG6650214.1"/>
    <property type="molecule type" value="Transcribed_RNA"/>
</dbReference>
<evidence type="ECO:0000313" key="2">
    <source>
        <dbReference type="EMBL" id="CAG6650190.1"/>
    </source>
</evidence>
<reference evidence="2" key="1">
    <citation type="submission" date="2021-05" db="EMBL/GenBank/DDBJ databases">
        <authorList>
            <person name="Alioto T."/>
            <person name="Alioto T."/>
            <person name="Gomez Garrido J."/>
        </authorList>
    </citation>
    <scope>NUCLEOTIDE SEQUENCE</scope>
</reference>
<name>A0A8D8RI84_9HEMI</name>
<proteinExistence type="predicted"/>
<dbReference type="EMBL" id="HBUF01329034">
    <property type="protein sequence ID" value="CAG6696524.1"/>
    <property type="molecule type" value="Transcribed_RNA"/>
</dbReference>
<protein>
    <recommendedName>
        <fullName evidence="3">Secreted protein</fullName>
    </recommendedName>
</protein>
<evidence type="ECO:0008006" key="3">
    <source>
        <dbReference type="Google" id="ProtNLM"/>
    </source>
</evidence>
<dbReference type="EMBL" id="HBUF01161190">
    <property type="protein sequence ID" value="CAG6650190.1"/>
    <property type="molecule type" value="Transcribed_RNA"/>
</dbReference>